<name>A0A2S3UK23_9HYPH</name>
<evidence type="ECO:0000313" key="3">
    <source>
        <dbReference type="EMBL" id="POF28047.1"/>
    </source>
</evidence>
<dbReference type="OrthoDB" id="9808870at2"/>
<sequence length="407" mass="43592">MRKILLTIFALLLPVTAALAHFAGNSQYRVFLLDREEEQLFIRIAAPLIFAEDLAARKRPDDPIRSEFIEAREINGQWIYRLDTAAIAARPDAFMNKIAGGYEIFSGGNSVDLTPQSVAVHLKQDLPPFADIGDARAALGETTGIAPYIADAVVDISIALGPLSETVAIRNRLPEIDLPLEVSVDNHFLDWKGGGVELRDVSGQLLEPVILERSLPRTIGRYVVEGVKHILEGPDHVLFVICLVLASASFSRLIWTVSGFTIGHTITLIAGFLGFAPSVNWFIPAVEAAIAASIVYAGAVALLGRARGPGIVVTAGLGLLHGFGFSFVLADVLGRQSPDLILSLLSFNIGVEIGQLAIVAVVFALLGLSSRAGAHYPKALRLAGASLAIVIAAYWLIERVELIGDVI</sequence>
<keyword evidence="4" id="KW-1185">Reference proteome</keyword>
<feature type="transmembrane region" description="Helical" evidence="1">
    <location>
        <begin position="253"/>
        <end position="275"/>
    </location>
</feature>
<feature type="transmembrane region" description="Helical" evidence="1">
    <location>
        <begin position="379"/>
        <end position="397"/>
    </location>
</feature>
<organism evidence="3 4">
    <name type="scientific">Roseibium marinum</name>
    <dbReference type="NCBI Taxonomy" id="281252"/>
    <lineage>
        <taxon>Bacteria</taxon>
        <taxon>Pseudomonadati</taxon>
        <taxon>Pseudomonadota</taxon>
        <taxon>Alphaproteobacteria</taxon>
        <taxon>Hyphomicrobiales</taxon>
        <taxon>Stappiaceae</taxon>
        <taxon>Roseibium</taxon>
    </lineage>
</organism>
<evidence type="ECO:0000313" key="4">
    <source>
        <dbReference type="Proteomes" id="UP000236959"/>
    </source>
</evidence>
<dbReference type="InterPro" id="IPR032809">
    <property type="entry name" value="Put_HupE_UreJ"/>
</dbReference>
<keyword evidence="1" id="KW-1133">Transmembrane helix</keyword>
<dbReference type="RefSeq" id="WP_103225365.1">
    <property type="nucleotide sequence ID" value="NZ_PPCN01000018.1"/>
</dbReference>
<feature type="transmembrane region" description="Helical" evidence="1">
    <location>
        <begin position="341"/>
        <end position="367"/>
    </location>
</feature>
<comment type="caution">
    <text evidence="3">The sequence shown here is derived from an EMBL/GenBank/DDBJ whole genome shotgun (WGS) entry which is preliminary data.</text>
</comment>
<feature type="signal peptide" evidence="2">
    <location>
        <begin position="1"/>
        <end position="20"/>
    </location>
</feature>
<keyword evidence="1" id="KW-0812">Transmembrane</keyword>
<keyword evidence="2" id="KW-0732">Signal</keyword>
<dbReference type="Pfam" id="PF13795">
    <property type="entry name" value="HupE_UreJ_2"/>
    <property type="match status" value="1"/>
</dbReference>
<feature type="chain" id="PRO_5015765008" evidence="2">
    <location>
        <begin position="21"/>
        <end position="407"/>
    </location>
</feature>
<dbReference type="EMBL" id="PPCN01000018">
    <property type="protein sequence ID" value="POF28047.1"/>
    <property type="molecule type" value="Genomic_DNA"/>
</dbReference>
<proteinExistence type="predicted"/>
<accession>A0A2S3UK23</accession>
<feature type="transmembrane region" description="Helical" evidence="1">
    <location>
        <begin position="281"/>
        <end position="303"/>
    </location>
</feature>
<protein>
    <submittedName>
        <fullName evidence="3">Hydrogenase/urease accessory protein HupE</fullName>
    </submittedName>
</protein>
<evidence type="ECO:0000256" key="1">
    <source>
        <dbReference type="SAM" id="Phobius"/>
    </source>
</evidence>
<gene>
    <name evidence="3" type="ORF">CLV41_11851</name>
</gene>
<feature type="transmembrane region" description="Helical" evidence="1">
    <location>
        <begin position="310"/>
        <end position="329"/>
    </location>
</feature>
<dbReference type="Proteomes" id="UP000236959">
    <property type="component" value="Unassembled WGS sequence"/>
</dbReference>
<dbReference type="AlphaFoldDB" id="A0A2S3UK23"/>
<evidence type="ECO:0000256" key="2">
    <source>
        <dbReference type="SAM" id="SignalP"/>
    </source>
</evidence>
<reference evidence="3 4" key="1">
    <citation type="submission" date="2018-01" db="EMBL/GenBank/DDBJ databases">
        <title>Genomic Encyclopedia of Archaeal and Bacterial Type Strains, Phase II (KMG-II): from individual species to whole genera.</title>
        <authorList>
            <person name="Goeker M."/>
        </authorList>
    </citation>
    <scope>NUCLEOTIDE SEQUENCE [LARGE SCALE GENOMIC DNA]</scope>
    <source>
        <strain evidence="3 4">DSM 17023</strain>
    </source>
</reference>
<keyword evidence="1" id="KW-0472">Membrane</keyword>